<feature type="compositionally biased region" description="Low complexity" evidence="1">
    <location>
        <begin position="273"/>
        <end position="283"/>
    </location>
</feature>
<feature type="region of interest" description="Disordered" evidence="1">
    <location>
        <begin position="95"/>
        <end position="135"/>
    </location>
</feature>
<comment type="caution">
    <text evidence="2">The sequence shown here is derived from an EMBL/GenBank/DDBJ whole genome shotgun (WGS) entry which is preliminary data.</text>
</comment>
<feature type="region of interest" description="Disordered" evidence="1">
    <location>
        <begin position="507"/>
        <end position="542"/>
    </location>
</feature>
<evidence type="ECO:0000313" key="2">
    <source>
        <dbReference type="EMBL" id="CCA75918.1"/>
    </source>
</evidence>
<feature type="compositionally biased region" description="Polar residues" evidence="1">
    <location>
        <begin position="97"/>
        <end position="114"/>
    </location>
</feature>
<feature type="region of interest" description="Disordered" evidence="1">
    <location>
        <begin position="171"/>
        <end position="283"/>
    </location>
</feature>
<reference evidence="2 3" key="1">
    <citation type="journal article" date="2011" name="PLoS Pathog.">
        <title>Endophytic Life Strategies Decoded by Genome and Transcriptome Analyses of the Mutualistic Root Symbiont Piriformospora indica.</title>
        <authorList>
            <person name="Zuccaro A."/>
            <person name="Lahrmann U."/>
            <person name="Guldener U."/>
            <person name="Langen G."/>
            <person name="Pfiffi S."/>
            <person name="Biedenkopf D."/>
            <person name="Wong P."/>
            <person name="Samans B."/>
            <person name="Grimm C."/>
            <person name="Basiewicz M."/>
            <person name="Murat C."/>
            <person name="Martin F."/>
            <person name="Kogel K.H."/>
        </authorList>
    </citation>
    <scope>NUCLEOTIDE SEQUENCE [LARGE SCALE GENOMIC DNA]</scope>
    <source>
        <strain evidence="2 3">DSM 11827</strain>
    </source>
</reference>
<dbReference type="InParanoid" id="G4TX75"/>
<feature type="compositionally biased region" description="Polar residues" evidence="1">
    <location>
        <begin position="368"/>
        <end position="384"/>
    </location>
</feature>
<feature type="region of interest" description="Disordered" evidence="1">
    <location>
        <begin position="444"/>
        <end position="475"/>
    </location>
</feature>
<dbReference type="HOGENOM" id="CLU_455684_0_0_1"/>
<feature type="compositionally biased region" description="Basic and acidic residues" evidence="1">
    <location>
        <begin position="447"/>
        <end position="465"/>
    </location>
</feature>
<evidence type="ECO:0000256" key="1">
    <source>
        <dbReference type="SAM" id="MobiDB-lite"/>
    </source>
</evidence>
<feature type="compositionally biased region" description="Polar residues" evidence="1">
    <location>
        <begin position="247"/>
        <end position="272"/>
    </location>
</feature>
<sequence length="599" mass="64396">MASTGTAQRRYRRPPRSSSSSAGLAPQAVPKSAPSTLKGHAVDDRLHVESNFSITSDATLQKFEGDNLIPHILQSVQVSRTSSSLVSQYPDRVRLGASQTQPLPSDVLTPSTMASPPHGHTNLPSSKPHSLSPVICSDSRSRWLTGPPMSLPTATLTVPKTNILRHLGVIPSTSAPRRPSALLSEASAPTNSQEVSGGTRSEDATRRHLPPLHTGSTDKRVTPARIDISVGTLSLGNPVEAPPSPLSDDSTTESGSTAHTSPVLSFSRTTSNSSVQPQSQEVSVVQNIEKLAREVDVLRRREQRHPSRNLSCAPVPATGSRHGNVHPGSSALSPSSSVSSASCQVQRNQEPGTRDIQPSSSAHRKAPSQVQHDTASSSEVSQPTAALKPDDFVDHSIPNRNIRARFCSGLEVQLITTPFEPAHLTVTGIPIDLVMTSGNNINQTVKTQEREESRFHSRGRGRGEARPTPQPYQQPGIHVDYAACTKRMMREIFESFGVVTNLEFRRVGESRRSSDDNISSIGKAPRADGTPKPLLREAGGANARYNGRQSVFTVVPPLLMPSNASNASAERVNGRDEASEIRTHTWTNGNVRQGKAQTR</sequence>
<protein>
    <submittedName>
        <fullName evidence="2">Uncharacterized protein</fullName>
    </submittedName>
</protein>
<dbReference type="EMBL" id="CAFZ01000553">
    <property type="protein sequence ID" value="CCA75918.1"/>
    <property type="molecule type" value="Genomic_DNA"/>
</dbReference>
<feature type="compositionally biased region" description="Polar residues" evidence="1">
    <location>
        <begin position="187"/>
        <end position="199"/>
    </location>
</feature>
<feature type="compositionally biased region" description="Polar residues" evidence="1">
    <location>
        <begin position="584"/>
        <end position="599"/>
    </location>
</feature>
<feature type="compositionally biased region" description="Polar residues" evidence="1">
    <location>
        <begin position="343"/>
        <end position="361"/>
    </location>
</feature>
<feature type="compositionally biased region" description="Low complexity" evidence="1">
    <location>
        <begin position="329"/>
        <end position="342"/>
    </location>
</feature>
<evidence type="ECO:0000313" key="3">
    <source>
        <dbReference type="Proteomes" id="UP000007148"/>
    </source>
</evidence>
<feature type="region of interest" description="Disordered" evidence="1">
    <location>
        <begin position="564"/>
        <end position="599"/>
    </location>
</feature>
<feature type="compositionally biased region" description="Basic and acidic residues" evidence="1">
    <location>
        <begin position="572"/>
        <end position="583"/>
    </location>
</feature>
<dbReference type="AlphaFoldDB" id="G4TX75"/>
<keyword evidence="3" id="KW-1185">Reference proteome</keyword>
<name>G4TX75_SERID</name>
<accession>G4TX75</accession>
<proteinExistence type="predicted"/>
<dbReference type="Proteomes" id="UP000007148">
    <property type="component" value="Unassembled WGS sequence"/>
</dbReference>
<feature type="region of interest" description="Disordered" evidence="1">
    <location>
        <begin position="299"/>
        <end position="395"/>
    </location>
</feature>
<organism evidence="2 3">
    <name type="scientific">Serendipita indica (strain DSM 11827)</name>
    <name type="common">Root endophyte fungus</name>
    <name type="synonym">Piriformospora indica</name>
    <dbReference type="NCBI Taxonomy" id="1109443"/>
    <lineage>
        <taxon>Eukaryota</taxon>
        <taxon>Fungi</taxon>
        <taxon>Dikarya</taxon>
        <taxon>Basidiomycota</taxon>
        <taxon>Agaricomycotina</taxon>
        <taxon>Agaricomycetes</taxon>
        <taxon>Sebacinales</taxon>
        <taxon>Serendipitaceae</taxon>
        <taxon>Serendipita</taxon>
    </lineage>
</organism>
<feature type="region of interest" description="Disordered" evidence="1">
    <location>
        <begin position="1"/>
        <end position="42"/>
    </location>
</feature>
<gene>
    <name evidence="2" type="ORF">PIIN_09914</name>
</gene>